<protein>
    <submittedName>
        <fullName evidence="3">ABC transporter permease</fullName>
    </submittedName>
</protein>
<dbReference type="Pfam" id="PF12730">
    <property type="entry name" value="ABC2_membrane_4"/>
    <property type="match status" value="1"/>
</dbReference>
<reference evidence="3 4" key="1">
    <citation type="submission" date="2020-10" db="EMBL/GenBank/DDBJ databases">
        <title>Connecting structure to function with the recovery of over 1000 high-quality activated sludge metagenome-assembled genomes encoding full-length rRNA genes using long-read sequencing.</title>
        <authorList>
            <person name="Singleton C.M."/>
            <person name="Petriglieri F."/>
            <person name="Kristensen J.M."/>
            <person name="Kirkegaard R.H."/>
            <person name="Michaelsen T.Y."/>
            <person name="Andersen M.H."/>
            <person name="Karst S.M."/>
            <person name="Dueholm M.S."/>
            <person name="Nielsen P.H."/>
            <person name="Albertsen M."/>
        </authorList>
    </citation>
    <scope>NUCLEOTIDE SEQUENCE [LARGE SCALE GENOMIC DNA]</scope>
    <source>
        <strain evidence="3">Ega_18-Q3-R5-49_MAXAC.001</strain>
    </source>
</reference>
<feature type="transmembrane region" description="Helical" evidence="2">
    <location>
        <begin position="149"/>
        <end position="177"/>
    </location>
</feature>
<name>A0A935M5W9_9MICO</name>
<dbReference type="EMBL" id="JADJIB010000001">
    <property type="protein sequence ID" value="MBK7272304.1"/>
    <property type="molecule type" value="Genomic_DNA"/>
</dbReference>
<organism evidence="3 4">
    <name type="scientific">Candidatus Phosphoribacter hodrii</name>
    <dbReference type="NCBI Taxonomy" id="2953743"/>
    <lineage>
        <taxon>Bacteria</taxon>
        <taxon>Bacillati</taxon>
        <taxon>Actinomycetota</taxon>
        <taxon>Actinomycetes</taxon>
        <taxon>Micrococcales</taxon>
        <taxon>Dermatophilaceae</taxon>
        <taxon>Candidatus Phosphoribacter</taxon>
    </lineage>
</organism>
<keyword evidence="2" id="KW-0472">Membrane</keyword>
<comment type="caution">
    <text evidence="3">The sequence shown here is derived from an EMBL/GenBank/DDBJ whole genome shotgun (WGS) entry which is preliminary data.</text>
</comment>
<evidence type="ECO:0000256" key="1">
    <source>
        <dbReference type="SAM" id="MobiDB-lite"/>
    </source>
</evidence>
<feature type="region of interest" description="Disordered" evidence="1">
    <location>
        <begin position="1"/>
        <end position="37"/>
    </location>
</feature>
<dbReference type="GO" id="GO:0140359">
    <property type="term" value="F:ABC-type transporter activity"/>
    <property type="evidence" value="ECO:0007669"/>
    <property type="project" value="InterPro"/>
</dbReference>
<proteinExistence type="predicted"/>
<feature type="compositionally biased region" description="Polar residues" evidence="1">
    <location>
        <begin position="1"/>
        <end position="29"/>
    </location>
</feature>
<sequence>MTTDPVAKQPTTTVPTATDPSATEPSATEPSGRHTRGALSFGAEVRRQLGRRRTLWSFVIMLALPVILIGAFALGRTSGPPGGSRLSDLAQQGSANFAIFALAAASDFLLVVLAALFAGDAVPAEASWSTLRYLLIAPVPRARLLASKWAVAIVSLGVAIVVYLGWGLLVGGLAYGWAPFTNPAGGVLGWGELLPRLAIAAAYLFVTLLQVAGIAFVLGVRTDAPLGAVGVAVLVAIVSSILGQIDSLGDLRNGLPLHYIRAWQDLLTPQVDWTAMGHGVLWSVLYTLLTVGLAFAVFRRKDVLS</sequence>
<keyword evidence="2" id="KW-1133">Transmembrane helix</keyword>
<gene>
    <name evidence="3" type="ORF">IPI13_03785</name>
</gene>
<evidence type="ECO:0000313" key="4">
    <source>
        <dbReference type="Proteomes" id="UP000726105"/>
    </source>
</evidence>
<dbReference type="AlphaFoldDB" id="A0A935M5W9"/>
<evidence type="ECO:0000256" key="2">
    <source>
        <dbReference type="SAM" id="Phobius"/>
    </source>
</evidence>
<feature type="transmembrane region" description="Helical" evidence="2">
    <location>
        <begin position="279"/>
        <end position="298"/>
    </location>
</feature>
<feature type="transmembrane region" description="Helical" evidence="2">
    <location>
        <begin position="95"/>
        <end position="118"/>
    </location>
</feature>
<dbReference type="GO" id="GO:0005886">
    <property type="term" value="C:plasma membrane"/>
    <property type="evidence" value="ECO:0007669"/>
    <property type="project" value="UniProtKB-SubCell"/>
</dbReference>
<keyword evidence="2" id="KW-0812">Transmembrane</keyword>
<dbReference type="PANTHER" id="PTHR37305">
    <property type="entry name" value="INTEGRAL MEMBRANE PROTEIN-RELATED"/>
    <property type="match status" value="1"/>
</dbReference>
<feature type="transmembrane region" description="Helical" evidence="2">
    <location>
        <begin position="55"/>
        <end position="75"/>
    </location>
</feature>
<dbReference type="Proteomes" id="UP000726105">
    <property type="component" value="Unassembled WGS sequence"/>
</dbReference>
<feature type="transmembrane region" description="Helical" evidence="2">
    <location>
        <begin position="226"/>
        <end position="245"/>
    </location>
</feature>
<evidence type="ECO:0000313" key="3">
    <source>
        <dbReference type="EMBL" id="MBK7272304.1"/>
    </source>
</evidence>
<dbReference type="PANTHER" id="PTHR37305:SF1">
    <property type="entry name" value="MEMBRANE PROTEIN"/>
    <property type="match status" value="1"/>
</dbReference>
<accession>A0A935M5W9</accession>
<feature type="transmembrane region" description="Helical" evidence="2">
    <location>
        <begin position="197"/>
        <end position="219"/>
    </location>
</feature>